<dbReference type="InterPro" id="IPR022770">
    <property type="entry name" value="IucA/IucC-like_C"/>
</dbReference>
<dbReference type="Pfam" id="PF06276">
    <property type="entry name" value="FhuF"/>
    <property type="match status" value="1"/>
</dbReference>
<evidence type="ECO:0000313" key="2">
    <source>
        <dbReference type="EMBL" id="GIE97741.1"/>
    </source>
</evidence>
<name>A0A919JYU3_9ACTN</name>
<organism evidence="2 3">
    <name type="scientific">Paractinoplanes rishiriensis</name>
    <dbReference type="NCBI Taxonomy" id="1050105"/>
    <lineage>
        <taxon>Bacteria</taxon>
        <taxon>Bacillati</taxon>
        <taxon>Actinomycetota</taxon>
        <taxon>Actinomycetes</taxon>
        <taxon>Micromonosporales</taxon>
        <taxon>Micromonosporaceae</taxon>
        <taxon>Paractinoplanes</taxon>
    </lineage>
</organism>
<sequence>MYPLVPITARLGALFGTAHELPGLAPGLVVRDADGWRPAGSLAGPALGELLRSAEQQWNARTPAAAALAWKAYTYWLSLPAVVGLLAVRRVPVLRPEHVLVRLDWPQRLLAVGLRAGIPVAVLPDDPLADTGDRSVIVVPDQAALRETLRQSLIDEHLTPLMAAIEGATRLSRRTLLGSVAANVAGVALRLPEPGSTPSGAAPAPESAATDRVGRLLGDLGLADLVDLTPAGTVRRRTCCLAFTLPRPRICRDCCIPKDGRYQRRQPGINQLWRR</sequence>
<dbReference type="Proteomes" id="UP000636960">
    <property type="component" value="Unassembled WGS sequence"/>
</dbReference>
<comment type="caution">
    <text evidence="2">The sequence shown here is derived from an EMBL/GenBank/DDBJ whole genome shotgun (WGS) entry which is preliminary data.</text>
</comment>
<dbReference type="AlphaFoldDB" id="A0A919JYU3"/>
<proteinExistence type="predicted"/>
<evidence type="ECO:0000259" key="1">
    <source>
        <dbReference type="Pfam" id="PF06276"/>
    </source>
</evidence>
<evidence type="ECO:0000313" key="3">
    <source>
        <dbReference type="Proteomes" id="UP000636960"/>
    </source>
</evidence>
<dbReference type="RefSeq" id="WP_203784773.1">
    <property type="nucleotide sequence ID" value="NZ_BOMV01000057.1"/>
</dbReference>
<feature type="domain" description="Aerobactin siderophore biosynthesis IucA/IucC-like C-terminal" evidence="1">
    <location>
        <begin position="70"/>
        <end position="195"/>
    </location>
</feature>
<reference evidence="2" key="1">
    <citation type="submission" date="2021-01" db="EMBL/GenBank/DDBJ databases">
        <title>Whole genome shotgun sequence of Actinoplanes rishiriensis NBRC 108556.</title>
        <authorList>
            <person name="Komaki H."/>
            <person name="Tamura T."/>
        </authorList>
    </citation>
    <scope>NUCLEOTIDE SEQUENCE</scope>
    <source>
        <strain evidence="2">NBRC 108556</strain>
    </source>
</reference>
<keyword evidence="3" id="KW-1185">Reference proteome</keyword>
<accession>A0A919JYU3</accession>
<protein>
    <recommendedName>
        <fullName evidence="1">Aerobactin siderophore biosynthesis IucA/IucC-like C-terminal domain-containing protein</fullName>
    </recommendedName>
</protein>
<dbReference type="GO" id="GO:0003824">
    <property type="term" value="F:catalytic activity"/>
    <property type="evidence" value="ECO:0007669"/>
    <property type="project" value="UniProtKB-ARBA"/>
</dbReference>
<dbReference type="EMBL" id="BOMV01000057">
    <property type="protein sequence ID" value="GIE97741.1"/>
    <property type="molecule type" value="Genomic_DNA"/>
</dbReference>
<gene>
    <name evidence="2" type="ORF">Ari01nite_52060</name>
</gene>